<sequence>MLYQGMAATNTVEHGLNDEDGVALLHVKRYI</sequence>
<name>A0A7T3NAF2_9CAUD</name>
<evidence type="ECO:0000313" key="2">
    <source>
        <dbReference type="Proteomes" id="UP000595739"/>
    </source>
</evidence>
<accession>A0A7T3NAF2</accession>
<proteinExistence type="predicted"/>
<keyword evidence="2" id="KW-1185">Reference proteome</keyword>
<dbReference type="Proteomes" id="UP000595739">
    <property type="component" value="Segment"/>
</dbReference>
<dbReference type="EMBL" id="MW021764">
    <property type="protein sequence ID" value="QPX75216.1"/>
    <property type="molecule type" value="Genomic_DNA"/>
</dbReference>
<protein>
    <submittedName>
        <fullName evidence="1">Uncharacterized protein</fullName>
    </submittedName>
</protein>
<organism evidence="1 2">
    <name type="scientific">Klebsiella phage P528</name>
    <dbReference type="NCBI Taxonomy" id="2777348"/>
    <lineage>
        <taxon>Viruses</taxon>
        <taxon>Duplodnaviria</taxon>
        <taxon>Heunggongvirae</taxon>
        <taxon>Uroviricota</taxon>
        <taxon>Caudoviricetes</taxon>
        <taxon>Drexlerviridae</taxon>
        <taxon>Webervirus</taxon>
        <taxon>Webervirus P528</taxon>
    </lineage>
</organism>
<evidence type="ECO:0000313" key="1">
    <source>
        <dbReference type="EMBL" id="QPX75216.1"/>
    </source>
</evidence>
<reference evidence="1 2" key="1">
    <citation type="submission" date="2020-09" db="EMBL/GenBank/DDBJ databases">
        <authorList>
            <person name="Thompson D.W."/>
            <person name="Brown H."/>
            <person name="Grose J.H."/>
        </authorList>
    </citation>
    <scope>NUCLEOTIDE SEQUENCE [LARGE SCALE GENOMIC DNA]</scope>
</reference>